<dbReference type="InterPro" id="IPR002656">
    <property type="entry name" value="Acyl_transf_3_dom"/>
</dbReference>
<keyword evidence="1" id="KW-1133">Transmembrane helix</keyword>
<feature type="transmembrane region" description="Helical" evidence="1">
    <location>
        <begin position="12"/>
        <end position="30"/>
    </location>
</feature>
<keyword evidence="1" id="KW-0472">Membrane</keyword>
<dbReference type="InterPro" id="IPR043968">
    <property type="entry name" value="SGNH"/>
</dbReference>
<evidence type="ECO:0000256" key="1">
    <source>
        <dbReference type="SAM" id="Phobius"/>
    </source>
</evidence>
<feature type="transmembrane region" description="Helical" evidence="1">
    <location>
        <begin position="363"/>
        <end position="383"/>
    </location>
</feature>
<feature type="transmembrane region" description="Helical" evidence="1">
    <location>
        <begin position="259"/>
        <end position="279"/>
    </location>
</feature>
<feature type="transmembrane region" description="Helical" evidence="1">
    <location>
        <begin position="150"/>
        <end position="166"/>
    </location>
</feature>
<dbReference type="Proteomes" id="UP001300496">
    <property type="component" value="Unassembled WGS sequence"/>
</dbReference>
<accession>A0ABT2PED8</accession>
<name>A0ABT2PED8_9MICO</name>
<gene>
    <name evidence="4" type="ORF">N4R40_11410</name>
</gene>
<dbReference type="InterPro" id="IPR050879">
    <property type="entry name" value="Acyltransferase_3"/>
</dbReference>
<feature type="transmembrane region" description="Helical" evidence="1">
    <location>
        <begin position="213"/>
        <end position="229"/>
    </location>
</feature>
<evidence type="ECO:0000259" key="3">
    <source>
        <dbReference type="Pfam" id="PF19040"/>
    </source>
</evidence>
<evidence type="ECO:0000259" key="2">
    <source>
        <dbReference type="Pfam" id="PF01757"/>
    </source>
</evidence>
<feature type="domain" description="Acyltransferase 3" evidence="2">
    <location>
        <begin position="13"/>
        <end position="340"/>
    </location>
</feature>
<dbReference type="PANTHER" id="PTHR23028">
    <property type="entry name" value="ACETYLTRANSFERASE"/>
    <property type="match status" value="1"/>
</dbReference>
<dbReference type="EMBL" id="JAODOR010000013">
    <property type="protein sequence ID" value="MCT9002973.1"/>
    <property type="molecule type" value="Genomic_DNA"/>
</dbReference>
<feature type="transmembrane region" description="Helical" evidence="1">
    <location>
        <begin position="173"/>
        <end position="193"/>
    </location>
</feature>
<keyword evidence="4" id="KW-0012">Acyltransferase</keyword>
<reference evidence="4 5" key="1">
    <citation type="journal article" date="2024" name="Int. J. Syst. Evol. Microbiol.">
        <title>Microbacterium memoriense sp. nov., a member of the Actinomycetota from marine beach sediment of the north coast of Portugal.</title>
        <authorList>
            <person name="Santos J.D.N.D."/>
            <person name="Klimek D."/>
            <person name="Calusinska M."/>
            <person name="Lobo-da-Cunha A."/>
            <person name="Catita J."/>
            <person name="Goncalves H."/>
            <person name="Gonzalez I."/>
            <person name="Lage O.M."/>
        </authorList>
    </citation>
    <scope>NUCLEOTIDE SEQUENCE [LARGE SCALE GENOMIC DNA]</scope>
    <source>
        <strain evidence="4 5">PMIC_1C1B</strain>
    </source>
</reference>
<comment type="caution">
    <text evidence="4">The sequence shown here is derived from an EMBL/GenBank/DDBJ whole genome shotgun (WGS) entry which is preliminary data.</text>
</comment>
<keyword evidence="4" id="KW-0808">Transferase</keyword>
<sequence>MHTVSPSSRRPDVQGLRAVAVLAVITNHAIGWPHGGFLGVDVFFVVSGYIITALLLREQERAGRVSFVDFYRRRVKRIFPASTLVLAVTVAASWLVFGGERARAIALDAIAALFFVGNWRFAAEGVDYWADTGATSPLQHYWSLGVEEQFYLFWPALLATAAIIAVRVRLRPLTVIAVALTAVLLASLAWGYAQTDSQPMMAYFSSLTRAWELALGALIAVAAPLLAQMRDRWRAPIAWAGIAVLVIALLTTGEGSMPVPGALPATIATAAIIIAGTGSRPPELWPLTNRVAVKVGDWSFSLYLWHLPVIVFLGAIVTVHQRKFLVAVLAITTLLAILTYYLVENPLRRARWLTRDSKWKNWAATATASSAAVAVIVGGLIVLPATPSVATAPDSAGAFNTQEEVDAELREALDQKQWPPLVPSMADVATAGLPEEDQEGCSQVDLNDPDACSFTHDGATRTAVVMGDSTAIVLLPAIRAALGEDWNVKGLMMASCSQINIPVADENDARIVACKAHQAEALAQASERQPDLILVSDLYTGVYQLDPPADPLTGGGSYRWALATAHLAAQLKQITDHVVFLASPSLRTEEVDCAVAGSTPADCVHTVNDVYREVIEGEAAAVTAMGAVYLTTEEWLCVDGQCPAFAGSTPTMRDEMHITRQYSARLAPLLHERLNDAGYL</sequence>
<keyword evidence="5" id="KW-1185">Reference proteome</keyword>
<organism evidence="4 5">
    <name type="scientific">Microbacterium memoriense</name>
    <dbReference type="NCBI Taxonomy" id="2978350"/>
    <lineage>
        <taxon>Bacteria</taxon>
        <taxon>Bacillati</taxon>
        <taxon>Actinomycetota</taxon>
        <taxon>Actinomycetes</taxon>
        <taxon>Micrococcales</taxon>
        <taxon>Microbacteriaceae</taxon>
        <taxon>Microbacterium</taxon>
    </lineage>
</organism>
<feature type="transmembrane region" description="Helical" evidence="1">
    <location>
        <begin position="236"/>
        <end position="253"/>
    </location>
</feature>
<feature type="transmembrane region" description="Helical" evidence="1">
    <location>
        <begin position="77"/>
        <end position="97"/>
    </location>
</feature>
<dbReference type="Pfam" id="PF19040">
    <property type="entry name" value="SGNH"/>
    <property type="match status" value="1"/>
</dbReference>
<feature type="transmembrane region" description="Helical" evidence="1">
    <location>
        <begin position="36"/>
        <end position="56"/>
    </location>
</feature>
<protein>
    <submittedName>
        <fullName evidence="4">Acyltransferase</fullName>
    </submittedName>
</protein>
<dbReference type="PANTHER" id="PTHR23028:SF53">
    <property type="entry name" value="ACYL_TRANSF_3 DOMAIN-CONTAINING PROTEIN"/>
    <property type="match status" value="1"/>
</dbReference>
<dbReference type="Pfam" id="PF01757">
    <property type="entry name" value="Acyl_transf_3"/>
    <property type="match status" value="1"/>
</dbReference>
<feature type="domain" description="SGNH" evidence="3">
    <location>
        <begin position="445"/>
        <end position="671"/>
    </location>
</feature>
<dbReference type="RefSeq" id="WP_261607510.1">
    <property type="nucleotide sequence ID" value="NZ_JAODOR010000013.1"/>
</dbReference>
<dbReference type="GO" id="GO:0016746">
    <property type="term" value="F:acyltransferase activity"/>
    <property type="evidence" value="ECO:0007669"/>
    <property type="project" value="UniProtKB-KW"/>
</dbReference>
<feature type="transmembrane region" description="Helical" evidence="1">
    <location>
        <begin position="300"/>
        <end position="318"/>
    </location>
</feature>
<proteinExistence type="predicted"/>
<feature type="transmembrane region" description="Helical" evidence="1">
    <location>
        <begin position="324"/>
        <end position="343"/>
    </location>
</feature>
<keyword evidence="1" id="KW-0812">Transmembrane</keyword>
<evidence type="ECO:0000313" key="5">
    <source>
        <dbReference type="Proteomes" id="UP001300496"/>
    </source>
</evidence>
<evidence type="ECO:0000313" key="4">
    <source>
        <dbReference type="EMBL" id="MCT9002973.1"/>
    </source>
</evidence>